<evidence type="ECO:0000256" key="1">
    <source>
        <dbReference type="ARBA" id="ARBA00004370"/>
    </source>
</evidence>
<comment type="subcellular location">
    <subcellularLocation>
        <location evidence="1">Membrane</location>
    </subcellularLocation>
</comment>
<dbReference type="PANTHER" id="PTHR12815">
    <property type="entry name" value="SORTING AND ASSEMBLY MACHINERY SAMM50 PROTEIN FAMILY MEMBER"/>
    <property type="match status" value="1"/>
</dbReference>
<dbReference type="EMBL" id="CP119316">
    <property type="protein sequence ID" value="WEK47824.1"/>
    <property type="molecule type" value="Genomic_DNA"/>
</dbReference>
<keyword evidence="2" id="KW-1134">Transmembrane beta strand</keyword>
<dbReference type="Gene3D" id="2.40.160.50">
    <property type="entry name" value="membrane protein fhac: a member of the omp85/tpsb transporter family"/>
    <property type="match status" value="1"/>
</dbReference>
<feature type="compositionally biased region" description="Low complexity" evidence="4">
    <location>
        <begin position="1"/>
        <end position="11"/>
    </location>
</feature>
<name>A0AAJ5XBM1_9SPHN</name>
<evidence type="ECO:0000256" key="3">
    <source>
        <dbReference type="ARBA" id="ARBA00023136"/>
    </source>
</evidence>
<dbReference type="InterPro" id="IPR000184">
    <property type="entry name" value="Bac_surfAg_D15"/>
</dbReference>
<protein>
    <submittedName>
        <fullName evidence="6">BamA/TamA family outer membrane protein</fullName>
    </submittedName>
</protein>
<dbReference type="Gene3D" id="3.10.20.310">
    <property type="entry name" value="membrane protein fhac"/>
    <property type="match status" value="1"/>
</dbReference>
<evidence type="ECO:0000256" key="4">
    <source>
        <dbReference type="SAM" id="MobiDB-lite"/>
    </source>
</evidence>
<accession>A0AAJ5XBM1</accession>
<dbReference type="Pfam" id="PF01103">
    <property type="entry name" value="Omp85"/>
    <property type="match status" value="1"/>
</dbReference>
<proteinExistence type="predicted"/>
<dbReference type="GO" id="GO:0019867">
    <property type="term" value="C:outer membrane"/>
    <property type="evidence" value="ECO:0007669"/>
    <property type="project" value="InterPro"/>
</dbReference>
<dbReference type="KEGG" id="acob:P0Y56_05880"/>
<evidence type="ECO:0000313" key="6">
    <source>
        <dbReference type="EMBL" id="WEK47824.1"/>
    </source>
</evidence>
<keyword evidence="3" id="KW-0472">Membrane</keyword>
<organism evidence="6 7">
    <name type="scientific">Candidatus Andeanibacterium colombiense</name>
    <dbReference type="NCBI Taxonomy" id="3121345"/>
    <lineage>
        <taxon>Bacteria</taxon>
        <taxon>Pseudomonadati</taxon>
        <taxon>Pseudomonadota</taxon>
        <taxon>Alphaproteobacteria</taxon>
        <taxon>Sphingomonadales</taxon>
        <taxon>Sphingomonadaceae</taxon>
        <taxon>Candidatus Andeanibacterium</taxon>
    </lineage>
</organism>
<evidence type="ECO:0000259" key="5">
    <source>
        <dbReference type="Pfam" id="PF01103"/>
    </source>
</evidence>
<evidence type="ECO:0000313" key="7">
    <source>
        <dbReference type="Proteomes" id="UP001218362"/>
    </source>
</evidence>
<feature type="compositionally biased region" description="Basic and acidic residues" evidence="4">
    <location>
        <begin position="38"/>
        <end position="47"/>
    </location>
</feature>
<dbReference type="AlphaFoldDB" id="A0AAJ5XBM1"/>
<keyword evidence="2" id="KW-0812">Transmembrane</keyword>
<dbReference type="Proteomes" id="UP001218362">
    <property type="component" value="Chromosome"/>
</dbReference>
<dbReference type="InterPro" id="IPR039910">
    <property type="entry name" value="D15-like"/>
</dbReference>
<feature type="domain" description="Bacterial surface antigen (D15)" evidence="5">
    <location>
        <begin position="418"/>
        <end position="731"/>
    </location>
</feature>
<gene>
    <name evidence="6" type="ORF">P0Y56_05880</name>
</gene>
<sequence>MPAAQPAAAGAIVPDDEFDKAIPSLDGKMESIQDWEAEQQKAEEEAVRATGGVPVRQSTGDGSTAGGKEPSDPALPAYMDGDTSEELPDVAPLDADLEQPLQPLSSFDLEPVDAKAFGEDPEEDRQLRYHWRIDGLTGLQGTETEGDISGQFKQHSALDDHDGDAVNGAELSSYIKTDRQLLADVLNAAGHFDAVVEPAIELPAVGTKDPVTAILEVQPGPQYSFGAIELKSLPLVPADLLSSSFPLKTGKPILAEDVLAAEAGVAVTLPRNGYPFAVVGQRDILLDEAARTGDYTLPIVTGPRARFGEIVVTAAAGSDVTIGNGGKKKKKKKKTLSGPVFAPDHIYQLARFKRGDLYDARKVDDLREALVATGLFAVVAVEPLETDRPAADDTVYADLAVRQAKGPPRSISVTGGYGTGQGFSVSGSWTHRNLFPPEGALILTGVAGTQEQGASATFRRSNAGQRDRSVALTLSALHNNYDAFDAYTGKLAGQISRDSTPIWQKKLTYSYGFELLATAEKAYDFDLAESVRRTYYVAALPGQVGFDTTNDLLDPTRGFRLALKLSPEAALGGIGTTYYARGMIEGSIYQPAGPLVLAGRLRVGSIVGAAREDIAPSRRYYAGGGGSVRGFGYQQLGPKDPNDDPIGGRSVVEGAAEARYRFGNYGVVAFVDAGQVSESSTPGFDDIRMGVGVGGRFYTNFGPIRLDVATPLKRRAGESKVAIYVSIGQAF</sequence>
<evidence type="ECO:0000256" key="2">
    <source>
        <dbReference type="ARBA" id="ARBA00022452"/>
    </source>
</evidence>
<dbReference type="PANTHER" id="PTHR12815:SF42">
    <property type="entry name" value="BACTERIAL SURFACE ANTIGEN (D15) DOMAIN-CONTAINING PROTEIN"/>
    <property type="match status" value="1"/>
</dbReference>
<reference evidence="6" key="1">
    <citation type="submission" date="2023-03" db="EMBL/GenBank/DDBJ databases">
        <title>Andean soil-derived lignocellulolytic bacterial consortium as a source of novel taxa and putative plastic-active enzymes.</title>
        <authorList>
            <person name="Diaz-Garcia L."/>
            <person name="Chuvochina M."/>
            <person name="Feuerriegel G."/>
            <person name="Bunk B."/>
            <person name="Sproer C."/>
            <person name="Streit W.R."/>
            <person name="Rodriguez L.M."/>
            <person name="Overmann J."/>
            <person name="Jimenez D.J."/>
        </authorList>
    </citation>
    <scope>NUCLEOTIDE SEQUENCE</scope>
    <source>
        <strain evidence="6">MAG 26</strain>
    </source>
</reference>
<feature type="region of interest" description="Disordered" evidence="4">
    <location>
        <begin position="1"/>
        <end position="85"/>
    </location>
</feature>